<feature type="compositionally biased region" description="Basic and acidic residues" evidence="1">
    <location>
        <begin position="442"/>
        <end position="452"/>
    </location>
</feature>
<accession>A0A373FS80</accession>
<protein>
    <submittedName>
        <fullName evidence="3">Polyhydroxyalkanoate depolymerase</fullName>
    </submittedName>
</protein>
<feature type="compositionally biased region" description="Low complexity" evidence="1">
    <location>
        <begin position="427"/>
        <end position="436"/>
    </location>
</feature>
<evidence type="ECO:0000313" key="4">
    <source>
        <dbReference type="Proteomes" id="UP000261948"/>
    </source>
</evidence>
<dbReference type="PANTHER" id="PTHR36837">
    <property type="entry name" value="POLY(3-HYDROXYALKANOATE) POLYMERASE SUBUNIT PHAC"/>
    <property type="match status" value="1"/>
</dbReference>
<dbReference type="Pfam" id="PF06850">
    <property type="entry name" value="PHB_depo_C"/>
    <property type="match status" value="1"/>
</dbReference>
<dbReference type="EMBL" id="QURR01000001">
    <property type="protein sequence ID" value="RGE47024.1"/>
    <property type="molecule type" value="Genomic_DNA"/>
</dbReference>
<evidence type="ECO:0000259" key="2">
    <source>
        <dbReference type="Pfam" id="PF06850"/>
    </source>
</evidence>
<dbReference type="InterPro" id="IPR009656">
    <property type="entry name" value="PHB_depo_C"/>
</dbReference>
<comment type="caution">
    <text evidence="3">The sequence shown here is derived from an EMBL/GenBank/DDBJ whole genome shotgun (WGS) entry which is preliminary data.</text>
</comment>
<dbReference type="PIRSF" id="PIRSF020818">
    <property type="entry name" value="PHB_depoly_PhaZ"/>
    <property type="match status" value="1"/>
</dbReference>
<dbReference type="Proteomes" id="UP000261948">
    <property type="component" value="Unassembled WGS sequence"/>
</dbReference>
<dbReference type="NCBIfam" id="TIGR01849">
    <property type="entry name" value="PHB_depoly_PhaZ"/>
    <property type="match status" value="1"/>
</dbReference>
<keyword evidence="4" id="KW-1185">Reference proteome</keyword>
<evidence type="ECO:0000313" key="3">
    <source>
        <dbReference type="EMBL" id="RGE47024.1"/>
    </source>
</evidence>
<feature type="region of interest" description="Disordered" evidence="1">
    <location>
        <begin position="427"/>
        <end position="482"/>
    </location>
</feature>
<organism evidence="3 4">
    <name type="scientific">Comamonas testosteroni</name>
    <name type="common">Pseudomonas testosteroni</name>
    <dbReference type="NCBI Taxonomy" id="285"/>
    <lineage>
        <taxon>Bacteria</taxon>
        <taxon>Pseudomonadati</taxon>
        <taxon>Pseudomonadota</taxon>
        <taxon>Betaproteobacteria</taxon>
        <taxon>Burkholderiales</taxon>
        <taxon>Comamonadaceae</taxon>
        <taxon>Comamonas</taxon>
    </lineage>
</organism>
<name>A0A373FS80_COMTE</name>
<dbReference type="InterPro" id="IPR029058">
    <property type="entry name" value="AB_hydrolase_fold"/>
</dbReference>
<dbReference type="OrthoDB" id="9800634at2"/>
<dbReference type="PANTHER" id="PTHR36837:SF4">
    <property type="entry name" value="BLR0908 PROTEIN"/>
    <property type="match status" value="1"/>
</dbReference>
<feature type="compositionally biased region" description="Polar residues" evidence="1">
    <location>
        <begin position="464"/>
        <end position="473"/>
    </location>
</feature>
<reference evidence="3 4" key="1">
    <citation type="submission" date="2018-08" db="EMBL/GenBank/DDBJ databases">
        <title>Comamonas testosteroni strain SWCO2.</title>
        <authorList>
            <person name="Jiang N."/>
            <person name="Zhang X.Z."/>
        </authorList>
    </citation>
    <scope>NUCLEOTIDE SEQUENCE [LARGE SCALE GENOMIC DNA]</scope>
    <source>
        <strain evidence="3 4">SWCO2</strain>
    </source>
</reference>
<dbReference type="SUPFAM" id="SSF53474">
    <property type="entry name" value="alpha/beta-Hydrolases"/>
    <property type="match status" value="1"/>
</dbReference>
<dbReference type="AlphaFoldDB" id="A0A373FS80"/>
<dbReference type="Gene3D" id="3.40.50.1820">
    <property type="entry name" value="alpha/beta hydrolase"/>
    <property type="match status" value="1"/>
</dbReference>
<dbReference type="InterPro" id="IPR051321">
    <property type="entry name" value="PHA/PHB_synthase"/>
</dbReference>
<sequence>MLYQFYEMQRAMVEPFADFAQAASKFYNNPHSAFSQLPLAQRMAAGFNLVYRLGKDYEKPEFDLHGVEVGGVDVTIRERVEVDKPFCELRRFKRFSDDPDTLEAMLSQPVVLIVAPLSGHYATLLRDTVQSMLSGHKVYITDWKNARTVPLSEGEFHLDDYVNYVQEFIRYLQGRYGQCHVVSVCQPTVPVLAAVSLMASRGEKTPLSMTMMGGPIDARRSPTAVNNLAETRSFEWFETNVIYEVPNNYPGAGRRVYPGFLQYSGFVAMNPDRHAKSHYDYFKDLIKGDDASAEHHRKFYDEYNAVLDMDADYYLETIATVFQEYKLVHGTWEVKNEQGQPELVRPQDIKGTALLTVEGELDDISGSGQTRAAHDLCTGIDADARKHIEVQGAGHYGIFSGSRWRKNVYPQVRDFILAHQPASATAASAAGHVSSTSDDELERPVHPDHPDELPEAPAAKTAPKNGQNGGSAKTSHHTRRKA</sequence>
<dbReference type="InterPro" id="IPR010915">
    <property type="entry name" value="PHB_depoly_PhaZ"/>
</dbReference>
<evidence type="ECO:0000256" key="1">
    <source>
        <dbReference type="SAM" id="MobiDB-lite"/>
    </source>
</evidence>
<gene>
    <name evidence="3" type="primary">phaZ</name>
    <name evidence="3" type="ORF">DZC30_01065</name>
</gene>
<proteinExistence type="predicted"/>
<feature type="domain" description="PHB de-polymerase C-terminal" evidence="2">
    <location>
        <begin position="213"/>
        <end position="418"/>
    </location>
</feature>